<dbReference type="AlphaFoldDB" id="A0A2G5HQ59"/>
<protein>
    <recommendedName>
        <fullName evidence="3">NmrA-like domain-containing protein</fullName>
    </recommendedName>
</protein>
<evidence type="ECO:0000313" key="6">
    <source>
        <dbReference type="Proteomes" id="UP000230605"/>
    </source>
</evidence>
<dbReference type="EMBL" id="CP134189">
    <property type="protein sequence ID" value="WPB05245.1"/>
    <property type="molecule type" value="Genomic_DNA"/>
</dbReference>
<evidence type="ECO:0000259" key="3">
    <source>
        <dbReference type="Pfam" id="PF05368"/>
    </source>
</evidence>
<dbReference type="InterPro" id="IPR036291">
    <property type="entry name" value="NAD(P)-bd_dom_sf"/>
</dbReference>
<organism evidence="4 6">
    <name type="scientific">Cercospora beticola</name>
    <name type="common">Sugarbeet leaf spot fungus</name>
    <dbReference type="NCBI Taxonomy" id="122368"/>
    <lineage>
        <taxon>Eukaryota</taxon>
        <taxon>Fungi</taxon>
        <taxon>Dikarya</taxon>
        <taxon>Ascomycota</taxon>
        <taxon>Pezizomycotina</taxon>
        <taxon>Dothideomycetes</taxon>
        <taxon>Dothideomycetidae</taxon>
        <taxon>Mycosphaerellales</taxon>
        <taxon>Mycosphaerellaceae</taxon>
        <taxon>Cercospora</taxon>
    </lineage>
</organism>
<dbReference type="OrthoDB" id="9984533at2759"/>
<dbReference type="InterPro" id="IPR008030">
    <property type="entry name" value="NmrA-like"/>
</dbReference>
<proteinExistence type="predicted"/>
<dbReference type="GO" id="GO:0016491">
    <property type="term" value="F:oxidoreductase activity"/>
    <property type="evidence" value="ECO:0007669"/>
    <property type="project" value="UniProtKB-KW"/>
</dbReference>
<dbReference type="InterPro" id="IPR051609">
    <property type="entry name" value="NmrA/Isoflavone_reductase-like"/>
</dbReference>
<name>A0A2G5HQ59_CERBT</name>
<dbReference type="Pfam" id="PF05368">
    <property type="entry name" value="NmrA"/>
    <property type="match status" value="1"/>
</dbReference>
<dbReference type="Proteomes" id="UP001302367">
    <property type="component" value="Chromosome 6"/>
</dbReference>
<feature type="domain" description="NmrA-like" evidence="3">
    <location>
        <begin position="5"/>
        <end position="255"/>
    </location>
</feature>
<keyword evidence="7" id="KW-1185">Reference proteome</keyword>
<evidence type="ECO:0000313" key="5">
    <source>
        <dbReference type="EMBL" id="WPB05245.1"/>
    </source>
</evidence>
<dbReference type="Gene3D" id="3.90.25.10">
    <property type="entry name" value="UDP-galactose 4-epimerase, domain 1"/>
    <property type="match status" value="1"/>
</dbReference>
<dbReference type="SUPFAM" id="SSF51735">
    <property type="entry name" value="NAD(P)-binding Rossmann-fold domains"/>
    <property type="match status" value="1"/>
</dbReference>
<dbReference type="Proteomes" id="UP000230605">
    <property type="component" value="Chromosome 6"/>
</dbReference>
<evidence type="ECO:0000256" key="2">
    <source>
        <dbReference type="ARBA" id="ARBA00023002"/>
    </source>
</evidence>
<gene>
    <name evidence="4" type="ORF">CB0940_08664</name>
    <name evidence="5" type="ORF">RHO25_009897</name>
</gene>
<evidence type="ECO:0000313" key="7">
    <source>
        <dbReference type="Proteomes" id="UP001302367"/>
    </source>
</evidence>
<evidence type="ECO:0000256" key="1">
    <source>
        <dbReference type="ARBA" id="ARBA00022857"/>
    </source>
</evidence>
<dbReference type="CDD" id="cd05259">
    <property type="entry name" value="PCBER_SDR_a"/>
    <property type="match status" value="1"/>
</dbReference>
<evidence type="ECO:0000313" key="4">
    <source>
        <dbReference type="EMBL" id="PIA94674.1"/>
    </source>
</evidence>
<keyword evidence="2" id="KW-0560">Oxidoreductase</keyword>
<accession>A0A2G5HQ59</accession>
<dbReference type="PANTHER" id="PTHR47706">
    <property type="entry name" value="NMRA-LIKE FAMILY PROTEIN"/>
    <property type="match status" value="1"/>
</dbReference>
<dbReference type="EMBL" id="LKMD01000104">
    <property type="protein sequence ID" value="PIA94674.1"/>
    <property type="molecule type" value="Genomic_DNA"/>
</dbReference>
<dbReference type="InterPro" id="IPR045312">
    <property type="entry name" value="PCBER-like"/>
</dbReference>
<keyword evidence="1" id="KW-0521">NADP</keyword>
<reference evidence="4 6" key="1">
    <citation type="submission" date="2015-10" db="EMBL/GenBank/DDBJ databases">
        <title>The cercosporin biosynthetic gene cluster was horizontally transferred to several fungal lineages and shown to be expanded in Cercospora beticola based on microsynteny with recipient genomes.</title>
        <authorList>
            <person name="De Jonge R."/>
            <person name="Ebert M.K."/>
            <person name="Suttle J.C."/>
            <person name="Jurick Ii W.M."/>
            <person name="Secor G.A."/>
            <person name="Thomma B.P."/>
            <person name="Van De Peer Y."/>
            <person name="Bolton M.D."/>
        </authorList>
    </citation>
    <scope>NUCLEOTIDE SEQUENCE [LARGE SCALE GENOMIC DNA]</scope>
    <source>
        <strain evidence="4 6">09-40</strain>
    </source>
</reference>
<reference evidence="5 7" key="2">
    <citation type="submission" date="2023-09" db="EMBL/GenBank/DDBJ databases">
        <title>Complete-Gapless Cercospora beticola genome.</title>
        <authorList>
            <person name="Wyatt N.A."/>
            <person name="Spanner R.E."/>
            <person name="Bolton M.D."/>
        </authorList>
    </citation>
    <scope>NUCLEOTIDE SEQUENCE [LARGE SCALE GENOMIC DNA]</scope>
    <source>
        <strain evidence="5">Cb09-40</strain>
    </source>
</reference>
<dbReference type="Gene3D" id="3.40.50.720">
    <property type="entry name" value="NAD(P)-binding Rossmann-like Domain"/>
    <property type="match status" value="1"/>
</dbReference>
<sequence>MSIKSVVQLGADGNIGPSVYKALKDNGFDITVLKRKSSKSKSKYPKEAFVSDAFEVDELVEVLKGHDAVVITINGNQVDIQKRIADAAVRAGIKRLIPADFGSVDSSSPLTQDLVPLYRNKSALREYLISLAKGNPTFTWTSLVCGHFFDWSLEFLHIWYPTRSMDILDSGDVKWSASSFAQVALATVRILQRPEITANRMIYVQSFCISQNEVLGAFERVTGEKWNVKRLDSEEYKNERVKKRDEGSKEAIEDLVWLLGAIDANWEGRKDFAMNELGLENEDLDVVVRNVAEGLEMEKKEVA</sequence>
<dbReference type="PANTHER" id="PTHR47706:SF9">
    <property type="entry name" value="NMRA-LIKE DOMAIN-CONTAINING PROTEIN-RELATED"/>
    <property type="match status" value="1"/>
</dbReference>